<dbReference type="PROSITE" id="PS50977">
    <property type="entry name" value="HTH_TETR_2"/>
    <property type="match status" value="1"/>
</dbReference>
<feature type="DNA-binding region" description="H-T-H motif" evidence="4">
    <location>
        <begin position="32"/>
        <end position="51"/>
    </location>
</feature>
<dbReference type="InterPro" id="IPR009057">
    <property type="entry name" value="Homeodomain-like_sf"/>
</dbReference>
<keyword evidence="2 4" id="KW-0238">DNA-binding</keyword>
<comment type="caution">
    <text evidence="6">The sequence shown here is derived from an EMBL/GenBank/DDBJ whole genome shotgun (WGS) entry which is preliminary data.</text>
</comment>
<evidence type="ECO:0000256" key="1">
    <source>
        <dbReference type="ARBA" id="ARBA00023015"/>
    </source>
</evidence>
<evidence type="ECO:0000256" key="2">
    <source>
        <dbReference type="ARBA" id="ARBA00023125"/>
    </source>
</evidence>
<name>A0ABW3MIQ5_9PSEU</name>
<dbReference type="PRINTS" id="PR00455">
    <property type="entry name" value="HTHTETR"/>
</dbReference>
<keyword evidence="1" id="KW-0805">Transcription regulation</keyword>
<keyword evidence="3" id="KW-0804">Transcription</keyword>
<evidence type="ECO:0000259" key="5">
    <source>
        <dbReference type="PROSITE" id="PS50977"/>
    </source>
</evidence>
<proteinExistence type="predicted"/>
<evidence type="ECO:0000313" key="7">
    <source>
        <dbReference type="Proteomes" id="UP001597045"/>
    </source>
</evidence>
<dbReference type="EMBL" id="JBHTIS010002950">
    <property type="protein sequence ID" value="MFD1050588.1"/>
    <property type="molecule type" value="Genomic_DNA"/>
</dbReference>
<dbReference type="SUPFAM" id="SSF46689">
    <property type="entry name" value="Homeodomain-like"/>
    <property type="match status" value="1"/>
</dbReference>
<protein>
    <submittedName>
        <fullName evidence="6">TetR family transcriptional regulator</fullName>
    </submittedName>
</protein>
<feature type="domain" description="HTH tetR-type" evidence="5">
    <location>
        <begin position="9"/>
        <end position="69"/>
    </location>
</feature>
<dbReference type="InterPro" id="IPR001647">
    <property type="entry name" value="HTH_TetR"/>
</dbReference>
<dbReference type="PANTHER" id="PTHR47506">
    <property type="entry name" value="TRANSCRIPTIONAL REGULATORY PROTEIN"/>
    <property type="match status" value="1"/>
</dbReference>
<dbReference type="Proteomes" id="UP001597045">
    <property type="component" value="Unassembled WGS sequence"/>
</dbReference>
<evidence type="ECO:0000256" key="3">
    <source>
        <dbReference type="ARBA" id="ARBA00023163"/>
    </source>
</evidence>
<keyword evidence="7" id="KW-1185">Reference proteome</keyword>
<gene>
    <name evidence="6" type="ORF">ACFQ1S_36210</name>
</gene>
<accession>A0ABW3MIQ5</accession>
<dbReference type="Pfam" id="PF00440">
    <property type="entry name" value="TetR_N"/>
    <property type="match status" value="1"/>
</dbReference>
<evidence type="ECO:0000313" key="6">
    <source>
        <dbReference type="EMBL" id="MFD1050588.1"/>
    </source>
</evidence>
<sequence length="105" mass="11215">MAPATAKGEATRAFLLQTAARLFAERGYTGTALSDLIAASGLTKGAFYFYFPSKAALALAVLRDQQERWLGHVGKRILSAGTAVEQFRALAPVMLELLASEPGAW</sequence>
<organism evidence="6 7">
    <name type="scientific">Kibdelosporangium lantanae</name>
    <dbReference type="NCBI Taxonomy" id="1497396"/>
    <lineage>
        <taxon>Bacteria</taxon>
        <taxon>Bacillati</taxon>
        <taxon>Actinomycetota</taxon>
        <taxon>Actinomycetes</taxon>
        <taxon>Pseudonocardiales</taxon>
        <taxon>Pseudonocardiaceae</taxon>
        <taxon>Kibdelosporangium</taxon>
    </lineage>
</organism>
<reference evidence="7" key="1">
    <citation type="journal article" date="2019" name="Int. J. Syst. Evol. Microbiol.">
        <title>The Global Catalogue of Microorganisms (GCM) 10K type strain sequencing project: providing services to taxonomists for standard genome sequencing and annotation.</title>
        <authorList>
            <consortium name="The Broad Institute Genomics Platform"/>
            <consortium name="The Broad Institute Genome Sequencing Center for Infectious Disease"/>
            <person name="Wu L."/>
            <person name="Ma J."/>
        </authorList>
    </citation>
    <scope>NUCLEOTIDE SEQUENCE [LARGE SCALE GENOMIC DNA]</scope>
    <source>
        <strain evidence="7">JCM 31486</strain>
    </source>
</reference>
<dbReference type="PANTHER" id="PTHR47506:SF1">
    <property type="entry name" value="HTH-TYPE TRANSCRIPTIONAL REGULATOR YJDC"/>
    <property type="match status" value="1"/>
</dbReference>
<feature type="non-terminal residue" evidence="6">
    <location>
        <position position="105"/>
    </location>
</feature>
<dbReference type="Gene3D" id="1.10.357.10">
    <property type="entry name" value="Tetracycline Repressor, domain 2"/>
    <property type="match status" value="1"/>
</dbReference>
<evidence type="ECO:0000256" key="4">
    <source>
        <dbReference type="PROSITE-ProRule" id="PRU00335"/>
    </source>
</evidence>